<dbReference type="EMBL" id="BAVS01000008">
    <property type="protein sequence ID" value="GAE92947.1"/>
    <property type="molecule type" value="Genomic_DNA"/>
</dbReference>
<dbReference type="STRING" id="1298598.JCM21714_1976"/>
<dbReference type="AlphaFoldDB" id="W4VIB8"/>
<accession>W4VIB8</accession>
<evidence type="ECO:0008006" key="3">
    <source>
        <dbReference type="Google" id="ProtNLM"/>
    </source>
</evidence>
<dbReference type="RefSeq" id="WP_035722987.1">
    <property type="nucleotide sequence ID" value="NZ_BAVS01000008.1"/>
</dbReference>
<dbReference type="eggNOG" id="ENOG502ZPYH">
    <property type="taxonomic scope" value="Bacteria"/>
</dbReference>
<reference evidence="1 2" key="1">
    <citation type="journal article" date="2014" name="Genome Announc.">
        <title>Draft Genome Sequence of the Boron-Tolerant and Moderately Halotolerant Bacterium Gracilibacillus boraciitolerans JCM 21714T.</title>
        <authorList>
            <person name="Ahmed I."/>
            <person name="Oshima K."/>
            <person name="Suda W."/>
            <person name="Kitamura K."/>
            <person name="Iida T."/>
            <person name="Ohmori Y."/>
            <person name="Fujiwara T."/>
            <person name="Hattori M."/>
            <person name="Ohkuma M."/>
        </authorList>
    </citation>
    <scope>NUCLEOTIDE SEQUENCE [LARGE SCALE GENOMIC DNA]</scope>
    <source>
        <strain evidence="1 2">JCM 21714</strain>
    </source>
</reference>
<evidence type="ECO:0000313" key="1">
    <source>
        <dbReference type="EMBL" id="GAE92947.1"/>
    </source>
</evidence>
<comment type="caution">
    <text evidence="1">The sequence shown here is derived from an EMBL/GenBank/DDBJ whole genome shotgun (WGS) entry which is preliminary data.</text>
</comment>
<gene>
    <name evidence="1" type="ORF">JCM21714_1976</name>
</gene>
<organism evidence="1 2">
    <name type="scientific">Gracilibacillus boraciitolerans JCM 21714</name>
    <dbReference type="NCBI Taxonomy" id="1298598"/>
    <lineage>
        <taxon>Bacteria</taxon>
        <taxon>Bacillati</taxon>
        <taxon>Bacillota</taxon>
        <taxon>Bacilli</taxon>
        <taxon>Bacillales</taxon>
        <taxon>Bacillaceae</taxon>
        <taxon>Gracilibacillus</taxon>
    </lineage>
</organism>
<dbReference type="OrthoDB" id="2066879at2"/>
<evidence type="ECO:0000313" key="2">
    <source>
        <dbReference type="Proteomes" id="UP000019102"/>
    </source>
</evidence>
<sequence>MNSERIERIAVNRIQFEIFKSDLLKDEIPVNDKTPSWDGEIWVYRNEQLKKSQLAGKVPVQIKGKEVKNFSMVAKYPLNKDNLDNYFRNGGILFFLVEIVSASKTQIYYLDLLPIDLKKIIKDMGTKKTITQSLKRLDISSDSLEMLCRYFILHSEKQPLSLLIDKEFAFDSYKIKFFTPSQYDVQDFLLEHGTYAYRHIDDLGIDIPLYKIKIKNIEEETDLWIGIDSVKWYTEVKREISKEYVKLKFGSSLEVIINKTANGSMDRQQPLKINFNEKGTISDRIKDSKFMLQMIKENSLNINGSIIELNKFEDTSRLKNLPNYISNLEDIIETFRKLNILFDDDIDDFSGEELKTLNALVNIFYKGKQSNIETTPPDNPPFLQFKFGSYKLVLFTAKVQGKQKVFDLFNLADLQKHLKIRAIYNDQSDSVDHSPFLTFDATLLLEISNFDPKVVESSFKSLICENELSLTLTNDYFLQLLQYYDQHDHRKEILDLTLSIFDYLMAFSSGNINYYLNRMQIIKRMREFNKQEKENILIMKEQQSHTPDVLCAFYILLESKFEFEITFRKLSKEQREHFSNFPFYNLTKQW</sequence>
<dbReference type="Proteomes" id="UP000019102">
    <property type="component" value="Unassembled WGS sequence"/>
</dbReference>
<protein>
    <recommendedName>
        <fullName evidence="3">DUF4365 domain-containing protein</fullName>
    </recommendedName>
</protein>
<keyword evidence="2" id="KW-1185">Reference proteome</keyword>
<proteinExistence type="predicted"/>
<name>W4VIB8_9BACI</name>